<name>A0A4R0RL10_9APHY</name>
<evidence type="ECO:0000313" key="1">
    <source>
        <dbReference type="EMBL" id="TCD67832.1"/>
    </source>
</evidence>
<keyword evidence="2" id="KW-1185">Reference proteome</keyword>
<protein>
    <recommendedName>
        <fullName evidence="3">BTB domain-containing protein</fullName>
    </recommendedName>
</protein>
<dbReference type="EMBL" id="RWJN01000084">
    <property type="protein sequence ID" value="TCD67832.1"/>
    <property type="molecule type" value="Genomic_DNA"/>
</dbReference>
<evidence type="ECO:0008006" key="3">
    <source>
        <dbReference type="Google" id="ProtNLM"/>
    </source>
</evidence>
<reference evidence="1 2" key="1">
    <citation type="submission" date="2018-11" db="EMBL/GenBank/DDBJ databases">
        <title>Genome assembly of Steccherinum ochraceum LE-BIN_3174, the white-rot fungus of the Steccherinaceae family (The Residual Polyporoid clade, Polyporales, Basidiomycota).</title>
        <authorList>
            <person name="Fedorova T.V."/>
            <person name="Glazunova O.A."/>
            <person name="Landesman E.O."/>
            <person name="Moiseenko K.V."/>
            <person name="Psurtseva N.V."/>
            <person name="Savinova O.S."/>
            <person name="Shakhova N.V."/>
            <person name="Tyazhelova T.V."/>
            <person name="Vasina D.V."/>
        </authorList>
    </citation>
    <scope>NUCLEOTIDE SEQUENCE [LARGE SCALE GENOMIC DNA]</scope>
    <source>
        <strain evidence="1 2">LE-BIN_3174</strain>
    </source>
</reference>
<comment type="caution">
    <text evidence="1">The sequence shown here is derived from an EMBL/GenBank/DDBJ whole genome shotgun (WGS) entry which is preliminary data.</text>
</comment>
<gene>
    <name evidence="1" type="ORF">EIP91_011894</name>
</gene>
<accession>A0A4R0RL10</accession>
<dbReference type="Proteomes" id="UP000292702">
    <property type="component" value="Unassembled WGS sequence"/>
</dbReference>
<sequence>MEQQGQTVLIFRAYMSRPVSILPQGLAFGAGSPPDAPSSINRVPEDDAVVDALLHVCYPSLNHPFDLFKAWMFAETARKYYEIDVVLLYCKDSILRAAEKESVKAVDLAYCSGFVPEAGPAARACLVYPLEDLILRLQDDSVRLATQAFGDLLLFYLNSQITTLAALQTWSTRKLPTTNEQFFWQNCAHHYSGCRAVSCKGVVAQDWMHSFMEEAAKAYSIRPSGGGYFDTSDTMVAAPLSLEGVRGSVLTAARKRRWRFRHS</sequence>
<evidence type="ECO:0000313" key="2">
    <source>
        <dbReference type="Proteomes" id="UP000292702"/>
    </source>
</evidence>
<dbReference type="AlphaFoldDB" id="A0A4R0RL10"/>
<proteinExistence type="predicted"/>
<organism evidence="1 2">
    <name type="scientific">Steccherinum ochraceum</name>
    <dbReference type="NCBI Taxonomy" id="92696"/>
    <lineage>
        <taxon>Eukaryota</taxon>
        <taxon>Fungi</taxon>
        <taxon>Dikarya</taxon>
        <taxon>Basidiomycota</taxon>
        <taxon>Agaricomycotina</taxon>
        <taxon>Agaricomycetes</taxon>
        <taxon>Polyporales</taxon>
        <taxon>Steccherinaceae</taxon>
        <taxon>Steccherinum</taxon>
    </lineage>
</organism>